<dbReference type="EC" id="2.1.1.-" evidence="6"/>
<keyword evidence="5 6" id="KW-0949">S-adenosyl-L-methionine</keyword>
<evidence type="ECO:0000256" key="1">
    <source>
        <dbReference type="ARBA" id="ARBA00022490"/>
    </source>
</evidence>
<feature type="binding site" evidence="6">
    <location>
        <position position="61"/>
    </location>
    <ligand>
        <name>S-adenosyl-L-methionine</name>
        <dbReference type="ChEBI" id="CHEBI:59789"/>
    </ligand>
</feature>
<evidence type="ECO:0000256" key="5">
    <source>
        <dbReference type="ARBA" id="ARBA00022691"/>
    </source>
</evidence>
<sequence>MDIIERYLEEVLVANETTNLTRIVSRESAEILHIEDSLSGLNYINEAPGGPYVDLGTGGGFPGVPLAVKTGRDTLLVDSVKKKTAIIQGIVDKLGISNVSTYAGRIEDLGREMPSHFAVATARALSQLPSLMELASPLLFEGGLLICYKSHLSDEERNHALSLEDKLGLKCIHEDTFTLSDGETTRCMFVMQKFKDAEVKLPRKTGLAQKRPLK</sequence>
<dbReference type="OrthoDB" id="9808773at2"/>
<feature type="binding site" evidence="6">
    <location>
        <position position="123"/>
    </location>
    <ligand>
        <name>S-adenosyl-L-methionine</name>
        <dbReference type="ChEBI" id="CHEBI:59789"/>
    </ligand>
</feature>
<dbReference type="NCBIfam" id="TIGR00138">
    <property type="entry name" value="rsmG_gidB"/>
    <property type="match status" value="1"/>
</dbReference>
<keyword evidence="1 6" id="KW-0963">Cytoplasm</keyword>
<evidence type="ECO:0000313" key="8">
    <source>
        <dbReference type="Proteomes" id="UP000468668"/>
    </source>
</evidence>
<dbReference type="AlphaFoldDB" id="A0A6N6NKC8"/>
<comment type="function">
    <text evidence="6">Specifically methylates the N7 position of a guanine in 16S rRNA.</text>
</comment>
<comment type="similarity">
    <text evidence="6">Belongs to the methyltransferase superfamily. RNA methyltransferase RsmG family.</text>
</comment>
<dbReference type="EMBL" id="WAJR01000020">
    <property type="protein sequence ID" value="KAB1640035.1"/>
    <property type="molecule type" value="Genomic_DNA"/>
</dbReference>
<evidence type="ECO:0000313" key="7">
    <source>
        <dbReference type="EMBL" id="KAB1640035.1"/>
    </source>
</evidence>
<keyword evidence="4 6" id="KW-0808">Transferase</keyword>
<keyword evidence="2 6" id="KW-0698">rRNA processing</keyword>
<dbReference type="PANTHER" id="PTHR31760:SF0">
    <property type="entry name" value="S-ADENOSYL-L-METHIONINE-DEPENDENT METHYLTRANSFERASES SUPERFAMILY PROTEIN"/>
    <property type="match status" value="1"/>
</dbReference>
<dbReference type="Pfam" id="PF02527">
    <property type="entry name" value="GidB"/>
    <property type="match status" value="1"/>
</dbReference>
<reference evidence="7 8" key="1">
    <citation type="submission" date="2019-09" db="EMBL/GenBank/DDBJ databases">
        <title>Whole genome shotgun sequencing (WGS) of Ellagibacter isourolithinifaciens DSM 104140(T) and Adlercreutzia muris DSM 29508(T).</title>
        <authorList>
            <person name="Stoll D.A."/>
            <person name="Danylec N."/>
            <person name="Huch M."/>
        </authorList>
    </citation>
    <scope>NUCLEOTIDE SEQUENCE [LARGE SCALE GENOMIC DNA]</scope>
    <source>
        <strain evidence="7 8">DSM 104140</strain>
    </source>
</reference>
<evidence type="ECO:0000256" key="2">
    <source>
        <dbReference type="ARBA" id="ARBA00022552"/>
    </source>
</evidence>
<dbReference type="PANTHER" id="PTHR31760">
    <property type="entry name" value="S-ADENOSYL-L-METHIONINE-DEPENDENT METHYLTRANSFERASES SUPERFAMILY PROTEIN"/>
    <property type="match status" value="1"/>
</dbReference>
<protein>
    <recommendedName>
        <fullName evidence="6">Ribosomal RNA small subunit methyltransferase G</fullName>
        <ecNumber evidence="6">2.1.1.-</ecNumber>
    </recommendedName>
    <alternativeName>
        <fullName evidence="6">16S rRNA 7-methylguanosine methyltransferase</fullName>
        <shortName evidence="6">16S rRNA m7G methyltransferase</shortName>
    </alternativeName>
</protein>
<dbReference type="GO" id="GO:0070043">
    <property type="term" value="F:rRNA (guanine-N7-)-methyltransferase activity"/>
    <property type="evidence" value="ECO:0007669"/>
    <property type="project" value="UniProtKB-UniRule"/>
</dbReference>
<dbReference type="GO" id="GO:0005829">
    <property type="term" value="C:cytosol"/>
    <property type="evidence" value="ECO:0007669"/>
    <property type="project" value="TreeGrafter"/>
</dbReference>
<dbReference type="HAMAP" id="MF_00074">
    <property type="entry name" value="16SrRNA_methyltr_G"/>
    <property type="match status" value="1"/>
</dbReference>
<dbReference type="InterPro" id="IPR029063">
    <property type="entry name" value="SAM-dependent_MTases_sf"/>
</dbReference>
<keyword evidence="8" id="KW-1185">Reference proteome</keyword>
<dbReference type="RefSeq" id="WP_158049982.1">
    <property type="nucleotide sequence ID" value="NZ_DBEZVJ010000145.1"/>
</dbReference>
<proteinExistence type="inferred from homology"/>
<evidence type="ECO:0000256" key="4">
    <source>
        <dbReference type="ARBA" id="ARBA00022679"/>
    </source>
</evidence>
<comment type="subcellular location">
    <subcellularLocation>
        <location evidence="6">Cytoplasm</location>
    </subcellularLocation>
</comment>
<dbReference type="SUPFAM" id="SSF53335">
    <property type="entry name" value="S-adenosyl-L-methionine-dependent methyltransferases"/>
    <property type="match status" value="1"/>
</dbReference>
<organism evidence="7 8">
    <name type="scientific">Ellagibacter isourolithinifaciens</name>
    <dbReference type="NCBI Taxonomy" id="2137581"/>
    <lineage>
        <taxon>Bacteria</taxon>
        <taxon>Bacillati</taxon>
        <taxon>Actinomycetota</taxon>
        <taxon>Coriobacteriia</taxon>
        <taxon>Eggerthellales</taxon>
        <taxon>Eggerthellaceae</taxon>
        <taxon>Ellagibacter</taxon>
    </lineage>
</organism>
<dbReference type="Proteomes" id="UP000468668">
    <property type="component" value="Unassembled WGS sequence"/>
</dbReference>
<gene>
    <name evidence="6 7" type="primary">rsmG</name>
    <name evidence="7" type="ORF">F8C90_07915</name>
</gene>
<comment type="caution">
    <text evidence="6">Lacks conserved residue(s) required for the propagation of feature annotation.</text>
</comment>
<dbReference type="Gene3D" id="3.40.50.150">
    <property type="entry name" value="Vaccinia Virus protein VP39"/>
    <property type="match status" value="1"/>
</dbReference>
<dbReference type="GeneID" id="98658332"/>
<keyword evidence="3 6" id="KW-0489">Methyltransferase</keyword>
<dbReference type="InterPro" id="IPR003682">
    <property type="entry name" value="rRNA_ssu_MeTfrase_G"/>
</dbReference>
<evidence type="ECO:0000256" key="6">
    <source>
        <dbReference type="HAMAP-Rule" id="MF_00074"/>
    </source>
</evidence>
<name>A0A6N6NKC8_9ACTN</name>
<evidence type="ECO:0000256" key="3">
    <source>
        <dbReference type="ARBA" id="ARBA00022603"/>
    </source>
</evidence>
<accession>A0A6N6NKC8</accession>
<feature type="binding site" evidence="6">
    <location>
        <position position="56"/>
    </location>
    <ligand>
        <name>S-adenosyl-L-methionine</name>
        <dbReference type="ChEBI" id="CHEBI:59789"/>
    </ligand>
</feature>
<comment type="caution">
    <text evidence="7">The sequence shown here is derived from an EMBL/GenBank/DDBJ whole genome shotgun (WGS) entry which is preliminary data.</text>
</comment>
<feature type="binding site" evidence="6">
    <location>
        <begin position="106"/>
        <end position="107"/>
    </location>
    <ligand>
        <name>S-adenosyl-L-methionine</name>
        <dbReference type="ChEBI" id="CHEBI:59789"/>
    </ligand>
</feature>